<gene>
    <name evidence="1" type="ORF">EPI10_007015</name>
</gene>
<dbReference type="CDD" id="cd00303">
    <property type="entry name" value="retropepsin_like"/>
    <property type="match status" value="1"/>
</dbReference>
<name>A0A5B6WV58_9ROSI</name>
<evidence type="ECO:0000313" key="1">
    <source>
        <dbReference type="EMBL" id="KAA3484964.1"/>
    </source>
</evidence>
<dbReference type="PANTHER" id="PTHR35046:SF9">
    <property type="entry name" value="RNA-DIRECTED DNA POLYMERASE"/>
    <property type="match status" value="1"/>
</dbReference>
<organism evidence="1 2">
    <name type="scientific">Gossypium australe</name>
    <dbReference type="NCBI Taxonomy" id="47621"/>
    <lineage>
        <taxon>Eukaryota</taxon>
        <taxon>Viridiplantae</taxon>
        <taxon>Streptophyta</taxon>
        <taxon>Embryophyta</taxon>
        <taxon>Tracheophyta</taxon>
        <taxon>Spermatophyta</taxon>
        <taxon>Magnoliopsida</taxon>
        <taxon>eudicotyledons</taxon>
        <taxon>Gunneridae</taxon>
        <taxon>Pentapetalae</taxon>
        <taxon>rosids</taxon>
        <taxon>malvids</taxon>
        <taxon>Malvales</taxon>
        <taxon>Malvaceae</taxon>
        <taxon>Malvoideae</taxon>
        <taxon>Gossypium</taxon>
    </lineage>
</organism>
<comment type="caution">
    <text evidence="1">The sequence shown here is derived from an EMBL/GenBank/DDBJ whole genome shotgun (WGS) entry which is preliminary data.</text>
</comment>
<dbReference type="OrthoDB" id="1934635at2759"/>
<dbReference type="Proteomes" id="UP000325315">
    <property type="component" value="Unassembled WGS sequence"/>
</dbReference>
<sequence>MIIDGRSYTNVPSNMLVEKLGLPTTKHPYPYKLQWLNDVAFSIGKYNDEVLCDVVPMHVGHLLLGRPWQFDQRVIHNGYTNRYMFKHLRKNVTLAPLTPKQVYEDQLKLRNSINQLMEKSKKKRVKMKKKRN</sequence>
<keyword evidence="2" id="KW-1185">Reference proteome</keyword>
<protein>
    <submittedName>
        <fullName evidence="1">Transposon Ty3-I Gag-Pol polyprotein</fullName>
    </submittedName>
</protein>
<dbReference type="EMBL" id="SMMG02000002">
    <property type="protein sequence ID" value="KAA3484964.1"/>
    <property type="molecule type" value="Genomic_DNA"/>
</dbReference>
<evidence type="ECO:0000313" key="2">
    <source>
        <dbReference type="Proteomes" id="UP000325315"/>
    </source>
</evidence>
<dbReference type="PANTHER" id="PTHR35046">
    <property type="entry name" value="ZINC KNUCKLE (CCHC-TYPE) FAMILY PROTEIN"/>
    <property type="match status" value="1"/>
</dbReference>
<proteinExistence type="predicted"/>
<reference evidence="1" key="1">
    <citation type="submission" date="2019-08" db="EMBL/GenBank/DDBJ databases">
        <authorList>
            <person name="Liu F."/>
        </authorList>
    </citation>
    <scope>NUCLEOTIDE SEQUENCE [LARGE SCALE GENOMIC DNA]</scope>
    <source>
        <strain evidence="1">PA1801</strain>
        <tissue evidence="1">Leaf</tissue>
    </source>
</reference>
<accession>A0A5B6WV58</accession>
<dbReference type="AlphaFoldDB" id="A0A5B6WV58"/>